<proteinExistence type="predicted"/>
<evidence type="ECO:0000313" key="4">
    <source>
        <dbReference type="Proteomes" id="UP000053372"/>
    </source>
</evidence>
<keyword evidence="1" id="KW-0472">Membrane</keyword>
<gene>
    <name evidence="2" type="ORF">BC008_05745</name>
    <name evidence="3" type="ORF">BC008_05765</name>
</gene>
<keyword evidence="1" id="KW-0812">Transmembrane</keyword>
<name>A0A0V7ZZJ9_9CYAN</name>
<dbReference type="EMBL" id="LMTZ01000009">
    <property type="protein sequence ID" value="KST69944.1"/>
    <property type="molecule type" value="Genomic_DNA"/>
</dbReference>
<dbReference type="Proteomes" id="UP000053372">
    <property type="component" value="Unassembled WGS sequence"/>
</dbReference>
<keyword evidence="4" id="KW-1185">Reference proteome</keyword>
<evidence type="ECO:0000313" key="2">
    <source>
        <dbReference type="EMBL" id="KST69939.1"/>
    </source>
</evidence>
<comment type="caution">
    <text evidence="3">The sequence shown here is derived from an EMBL/GenBank/DDBJ whole genome shotgun (WGS) entry which is preliminary data.</text>
</comment>
<keyword evidence="1" id="KW-1133">Transmembrane helix</keyword>
<reference evidence="3 4" key="1">
    <citation type="journal article" date="2015" name="Genome Announc.">
        <title>Draft Genome of the Euendolithic (true boring) Cyanobacterium Mastigocoleus testarum strain BC008.</title>
        <authorList>
            <person name="Guida B.S."/>
            <person name="Garcia-Pichel F."/>
        </authorList>
    </citation>
    <scope>NUCLEOTIDE SEQUENCE [LARGE SCALE GENOMIC DNA]</scope>
    <source>
        <strain evidence="3 4">BC008</strain>
    </source>
</reference>
<evidence type="ECO:0000313" key="3">
    <source>
        <dbReference type="EMBL" id="KST69944.1"/>
    </source>
</evidence>
<organism evidence="3 4">
    <name type="scientific">Mastigocoleus testarum BC008</name>
    <dbReference type="NCBI Taxonomy" id="371196"/>
    <lineage>
        <taxon>Bacteria</taxon>
        <taxon>Bacillati</taxon>
        <taxon>Cyanobacteriota</taxon>
        <taxon>Cyanophyceae</taxon>
        <taxon>Nostocales</taxon>
        <taxon>Hapalosiphonaceae</taxon>
        <taxon>Mastigocoleus</taxon>
    </lineage>
</organism>
<sequence length="127" mass="14229">MRDAKRVEHKAYILGKAPEVDSPKLLNLAKKNLKAMKNKTKCAIQSESQQKQIHEKAINSTSTFSKQISSTLLPWLLIILSSTIVAPSLVAIVTSSCGEGKLQIKFWEFEYQLNKKGDCSIPDRPEK</sequence>
<dbReference type="EMBL" id="LMTZ01000010">
    <property type="protein sequence ID" value="KST69939.1"/>
    <property type="molecule type" value="Genomic_DNA"/>
</dbReference>
<evidence type="ECO:0000256" key="1">
    <source>
        <dbReference type="SAM" id="Phobius"/>
    </source>
</evidence>
<accession>A0A0V7ZZJ9</accession>
<feature type="transmembrane region" description="Helical" evidence="1">
    <location>
        <begin position="72"/>
        <end position="93"/>
    </location>
</feature>
<protein>
    <submittedName>
        <fullName evidence="3">Uncharacterized protein</fullName>
    </submittedName>
</protein>
<dbReference type="AlphaFoldDB" id="A0A0V7ZZJ9"/>